<comment type="caution">
    <text evidence="1">The sequence shown here is derived from an EMBL/GenBank/DDBJ whole genome shotgun (WGS) entry which is preliminary data.</text>
</comment>
<dbReference type="RefSeq" id="WP_198708870.1">
    <property type="nucleotide sequence ID" value="NZ_JAEILM010000128.1"/>
</dbReference>
<dbReference type="Proteomes" id="UP000607562">
    <property type="component" value="Unassembled WGS sequence"/>
</dbReference>
<accession>A0ABS0V768</accession>
<reference evidence="1 2" key="1">
    <citation type="submission" date="2020-12" db="EMBL/GenBank/DDBJ databases">
        <title>Comparative genomic insights into the epidemiology and virulence of plant pathogenic Pseudomonads from Turkey.</title>
        <authorList>
            <person name="Dillon M."/>
            <person name="Ruiz-Bedoya T."/>
            <person name="Bendalovic-Torma C."/>
            <person name="Guttman K.M."/>
            <person name="Kwak H."/>
            <person name="Middleton M.A."/>
            <person name="Wang P.W."/>
            <person name="Horuz S."/>
            <person name="Aysan Y."/>
            <person name="Guttman D.S."/>
        </authorList>
    </citation>
    <scope>NUCLEOTIDE SEQUENCE [LARGE SCALE GENOMIC DNA]</scope>
    <source>
        <strain evidence="1 2">Marul_2_1</strain>
    </source>
</reference>
<organism evidence="1 2">
    <name type="scientific">Pseudomonas paralactis</name>
    <dbReference type="NCBI Taxonomy" id="1615673"/>
    <lineage>
        <taxon>Bacteria</taxon>
        <taxon>Pseudomonadati</taxon>
        <taxon>Pseudomonadota</taxon>
        <taxon>Gammaproteobacteria</taxon>
        <taxon>Pseudomonadales</taxon>
        <taxon>Pseudomonadaceae</taxon>
        <taxon>Pseudomonas</taxon>
    </lineage>
</organism>
<sequence length="167" mass="19271">MNNLVKIVDKIKNDWTTPRKAKHFGFDCPFLLSSNFSEGIKDHTHTTAFASELTQMWEIFESADLFKDDEYGQWGIKILTPEESIRETSAQRVARGSNITDKDTIFGLFYGDSDFLLIDSYGEIYVGLPLDDRKYWPKIANSIEDLLVKLNFSQGAKYWEIQNQTPK</sequence>
<keyword evidence="2" id="KW-1185">Reference proteome</keyword>
<name>A0ABS0V768_9PSED</name>
<evidence type="ECO:0000313" key="2">
    <source>
        <dbReference type="Proteomes" id="UP000607562"/>
    </source>
</evidence>
<protein>
    <submittedName>
        <fullName evidence="1">SMI1/KNR4 family protein</fullName>
    </submittedName>
</protein>
<evidence type="ECO:0000313" key="1">
    <source>
        <dbReference type="EMBL" id="MBI6636151.1"/>
    </source>
</evidence>
<gene>
    <name evidence="1" type="ORF">YA0871_26230</name>
</gene>
<proteinExistence type="predicted"/>
<dbReference type="EMBL" id="JAEILM010000128">
    <property type="protein sequence ID" value="MBI6636151.1"/>
    <property type="molecule type" value="Genomic_DNA"/>
</dbReference>